<evidence type="ECO:0000313" key="1">
    <source>
        <dbReference type="EMBL" id="EGV63023.1"/>
    </source>
</evidence>
<dbReference type="Proteomes" id="UP000000707">
    <property type="component" value="Unassembled WGS sequence"/>
</dbReference>
<organism evidence="2">
    <name type="scientific">Candida tenuis (strain ATCC 10573 / BCRC 21748 / CBS 615 / JCM 9827 / NBRC 10315 / NRRL Y-1498 / VKM Y-70)</name>
    <name type="common">Yeast</name>
    <name type="synonym">Yamadazyma tenuis</name>
    <dbReference type="NCBI Taxonomy" id="590646"/>
    <lineage>
        <taxon>Eukaryota</taxon>
        <taxon>Fungi</taxon>
        <taxon>Dikarya</taxon>
        <taxon>Ascomycota</taxon>
        <taxon>Saccharomycotina</taxon>
        <taxon>Pichiomycetes</taxon>
        <taxon>Debaryomycetaceae</taxon>
        <taxon>Yamadazyma</taxon>
    </lineage>
</organism>
<accession>G3B6U5</accession>
<name>G3B6U5_CANTC</name>
<dbReference type="AlphaFoldDB" id="G3B6U5"/>
<gene>
    <name evidence="1" type="ORF">CANTEDRAFT_114331</name>
</gene>
<sequence length="72" mass="8211">MIKPKRISSLTNKRLDDSKVPLLNKQASKLILNNDKENHRSWRVSSNPSQLMQFTMNAGTRNIESNGSENVE</sequence>
<protein>
    <submittedName>
        <fullName evidence="1">Uncharacterized protein</fullName>
    </submittedName>
</protein>
<keyword evidence="2" id="KW-1185">Reference proteome</keyword>
<dbReference type="EMBL" id="GL996524">
    <property type="protein sequence ID" value="EGV63023.1"/>
    <property type="molecule type" value="Genomic_DNA"/>
</dbReference>
<evidence type="ECO:0000313" key="2">
    <source>
        <dbReference type="Proteomes" id="UP000000707"/>
    </source>
</evidence>
<proteinExistence type="predicted"/>
<reference evidence="1 2" key="1">
    <citation type="journal article" date="2011" name="Proc. Natl. Acad. Sci. U.S.A.">
        <title>Comparative genomics of xylose-fermenting fungi for enhanced biofuel production.</title>
        <authorList>
            <person name="Wohlbach D.J."/>
            <person name="Kuo A."/>
            <person name="Sato T.K."/>
            <person name="Potts K.M."/>
            <person name="Salamov A.A."/>
            <person name="LaButti K.M."/>
            <person name="Sun H."/>
            <person name="Clum A."/>
            <person name="Pangilinan J.L."/>
            <person name="Lindquist E.A."/>
            <person name="Lucas S."/>
            <person name="Lapidus A."/>
            <person name="Jin M."/>
            <person name="Gunawan C."/>
            <person name="Balan V."/>
            <person name="Dale B.E."/>
            <person name="Jeffries T.W."/>
            <person name="Zinkel R."/>
            <person name="Barry K.W."/>
            <person name="Grigoriev I.V."/>
            <person name="Gasch A.P."/>
        </authorList>
    </citation>
    <scope>NUCLEOTIDE SEQUENCE [LARGE SCALE GENOMIC DNA]</scope>
    <source>
        <strain evidence="2">ATCC 10573 / BCRC 21748 / CBS 615 / JCM 9827 / NBRC 10315 / NRRL Y-1498 / VKM Y-70</strain>
    </source>
</reference>
<dbReference type="HOGENOM" id="CLU_2721982_0_0_1"/>